<accession>A0AAN7GBI9</accession>
<dbReference type="InterPro" id="IPR001680">
    <property type="entry name" value="WD40_rpt"/>
</dbReference>
<gene>
    <name evidence="4" type="ORF">SAY87_000311</name>
</gene>
<protein>
    <submittedName>
        <fullName evidence="4">Uncharacterized protein</fullName>
    </submittedName>
</protein>
<keyword evidence="5" id="KW-1185">Reference proteome</keyword>
<evidence type="ECO:0000256" key="1">
    <source>
        <dbReference type="ARBA" id="ARBA00022574"/>
    </source>
</evidence>
<reference evidence="4 5" key="1">
    <citation type="journal article" date="2023" name="Hortic Res">
        <title>Pangenome of water caltrop reveals structural variations and asymmetric subgenome divergence after allopolyploidization.</title>
        <authorList>
            <person name="Zhang X."/>
            <person name="Chen Y."/>
            <person name="Wang L."/>
            <person name="Yuan Y."/>
            <person name="Fang M."/>
            <person name="Shi L."/>
            <person name="Lu R."/>
            <person name="Comes H.P."/>
            <person name="Ma Y."/>
            <person name="Chen Y."/>
            <person name="Huang G."/>
            <person name="Zhou Y."/>
            <person name="Zheng Z."/>
            <person name="Qiu Y."/>
        </authorList>
    </citation>
    <scope>NUCLEOTIDE SEQUENCE [LARGE SCALE GENOMIC DNA]</scope>
    <source>
        <tissue evidence="4">Roots</tissue>
    </source>
</reference>
<dbReference type="SUPFAM" id="SSF50978">
    <property type="entry name" value="WD40 repeat-like"/>
    <property type="match status" value="1"/>
</dbReference>
<dbReference type="InterPro" id="IPR015943">
    <property type="entry name" value="WD40/YVTN_repeat-like_dom_sf"/>
</dbReference>
<feature type="repeat" description="WD" evidence="3">
    <location>
        <begin position="353"/>
        <end position="382"/>
    </location>
</feature>
<dbReference type="PRINTS" id="PR00320">
    <property type="entry name" value="GPROTEINBRPT"/>
</dbReference>
<dbReference type="AlphaFoldDB" id="A0AAN7GBI9"/>
<feature type="repeat" description="WD" evidence="3">
    <location>
        <begin position="259"/>
        <end position="292"/>
    </location>
</feature>
<dbReference type="PANTHER" id="PTHR22844:SF370">
    <property type="entry name" value="OS12G0594000 PROTEIN"/>
    <property type="match status" value="1"/>
</dbReference>
<dbReference type="PROSITE" id="PS50082">
    <property type="entry name" value="WD_REPEATS_2"/>
    <property type="match status" value="4"/>
</dbReference>
<dbReference type="CDD" id="cd00200">
    <property type="entry name" value="WD40"/>
    <property type="match status" value="1"/>
</dbReference>
<evidence type="ECO:0000256" key="3">
    <source>
        <dbReference type="PROSITE-ProRule" id="PRU00221"/>
    </source>
</evidence>
<keyword evidence="1 3" id="KW-0853">WD repeat</keyword>
<dbReference type="SMART" id="SM00320">
    <property type="entry name" value="WD40"/>
    <property type="match status" value="7"/>
</dbReference>
<dbReference type="Proteomes" id="UP001345219">
    <property type="component" value="Chromosome 1"/>
</dbReference>
<feature type="repeat" description="WD" evidence="3">
    <location>
        <begin position="217"/>
        <end position="258"/>
    </location>
</feature>
<dbReference type="Gene3D" id="2.130.10.10">
    <property type="entry name" value="YVTN repeat-like/Quinoprotein amine dehydrogenase"/>
    <property type="match status" value="3"/>
</dbReference>
<organism evidence="4 5">
    <name type="scientific">Trapa incisa</name>
    <dbReference type="NCBI Taxonomy" id="236973"/>
    <lineage>
        <taxon>Eukaryota</taxon>
        <taxon>Viridiplantae</taxon>
        <taxon>Streptophyta</taxon>
        <taxon>Embryophyta</taxon>
        <taxon>Tracheophyta</taxon>
        <taxon>Spermatophyta</taxon>
        <taxon>Magnoliopsida</taxon>
        <taxon>eudicotyledons</taxon>
        <taxon>Gunneridae</taxon>
        <taxon>Pentapetalae</taxon>
        <taxon>rosids</taxon>
        <taxon>malvids</taxon>
        <taxon>Myrtales</taxon>
        <taxon>Lythraceae</taxon>
        <taxon>Trapa</taxon>
    </lineage>
</organism>
<evidence type="ECO:0000313" key="5">
    <source>
        <dbReference type="Proteomes" id="UP001345219"/>
    </source>
</evidence>
<dbReference type="InterPro" id="IPR045182">
    <property type="entry name" value="JINGUBANG-like"/>
</dbReference>
<dbReference type="InterPro" id="IPR036322">
    <property type="entry name" value="WD40_repeat_dom_sf"/>
</dbReference>
<name>A0AAN7GBI9_9MYRT</name>
<sequence length="468" mass="51807">MLRESKNSSFKVSKFRDHLLSKPDAISATYSRHGEDSNDENFEPWRGNVSAATTSYYDVSSVEDAPYLMSPLINQPSPYAKSPWIIPPIYNPFDEDRSPKNGLIGSLVREEGHVYSLAISGDLLYTGSDSKNIRVWKNLKEFSGFKSNSGLVKAIVISADRVFTGHQDGKIRVWKLPVEDPRTHRRIGSLPSFKDFVKSSMNPKSYVKARRNKSVVRIRHFDAVSCLSLDEDLGLLYSGSWDKTMKVWSIAEFKCLESVSAHDDAVNAVAAASGSSGGLVFTGSADGTVKAWRRELHGKSTRHFLVTVLKEQESAVTSLAVNRLYGSVYCGSSDGLINFWEGIKHDLSQGGVLRGHKMAVLCLATGGNLVFSGSADKSICVWRRGRGRDHACLTVLTGHTGPVKCISVQEAGEEESHGEPDPCWTVYTGSLDRSVKVWRVHENLPDLKQYTTASLYSPANYSTPRRRY</sequence>
<dbReference type="FunFam" id="2.130.10.10:FF:000775">
    <property type="entry name" value="BnaA09g28200D protein"/>
    <property type="match status" value="1"/>
</dbReference>
<dbReference type="Pfam" id="PF00400">
    <property type="entry name" value="WD40"/>
    <property type="match status" value="5"/>
</dbReference>
<dbReference type="PANTHER" id="PTHR22844">
    <property type="entry name" value="F-BOX AND WD40 DOMAIN PROTEIN"/>
    <property type="match status" value="1"/>
</dbReference>
<keyword evidence="2" id="KW-0677">Repeat</keyword>
<evidence type="ECO:0000256" key="2">
    <source>
        <dbReference type="ARBA" id="ARBA00022737"/>
    </source>
</evidence>
<feature type="repeat" description="WD" evidence="3">
    <location>
        <begin position="145"/>
        <end position="176"/>
    </location>
</feature>
<dbReference type="PROSITE" id="PS50294">
    <property type="entry name" value="WD_REPEATS_REGION"/>
    <property type="match status" value="2"/>
</dbReference>
<proteinExistence type="predicted"/>
<dbReference type="InterPro" id="IPR020472">
    <property type="entry name" value="WD40_PAC1"/>
</dbReference>
<dbReference type="EMBL" id="JAXIOK010000023">
    <property type="protein sequence ID" value="KAK4742310.1"/>
    <property type="molecule type" value="Genomic_DNA"/>
</dbReference>
<evidence type="ECO:0000313" key="4">
    <source>
        <dbReference type="EMBL" id="KAK4742310.1"/>
    </source>
</evidence>
<comment type="caution">
    <text evidence="4">The sequence shown here is derived from an EMBL/GenBank/DDBJ whole genome shotgun (WGS) entry which is preliminary data.</text>
</comment>